<dbReference type="PANTHER" id="PTHR31268:SF32">
    <property type="entry name" value="GALACTINOL--SUCROSE GALACTOSYLTRANSFERASE 2-RELATED"/>
    <property type="match status" value="1"/>
</dbReference>
<organism evidence="5 6">
    <name type="scientific">Elasticomyces elasticus</name>
    <dbReference type="NCBI Taxonomy" id="574655"/>
    <lineage>
        <taxon>Eukaryota</taxon>
        <taxon>Fungi</taxon>
        <taxon>Dikarya</taxon>
        <taxon>Ascomycota</taxon>
        <taxon>Pezizomycotina</taxon>
        <taxon>Dothideomycetes</taxon>
        <taxon>Dothideomycetidae</taxon>
        <taxon>Mycosphaerellales</taxon>
        <taxon>Teratosphaeriaceae</taxon>
        <taxon>Elasticomyces</taxon>
    </lineage>
</organism>
<dbReference type="AlphaFoldDB" id="A0AAN8A1Z8"/>
<reference evidence="5" key="1">
    <citation type="submission" date="2023-08" db="EMBL/GenBank/DDBJ databases">
        <title>Black Yeasts Isolated from many extreme environments.</title>
        <authorList>
            <person name="Coleine C."/>
            <person name="Stajich J.E."/>
            <person name="Selbmann L."/>
        </authorList>
    </citation>
    <scope>NUCLEOTIDE SEQUENCE</scope>
    <source>
        <strain evidence="5">CCFEE 5810</strain>
    </source>
</reference>
<dbReference type="EMBL" id="JAVRQU010000012">
    <property type="protein sequence ID" value="KAK5696831.1"/>
    <property type="molecule type" value="Genomic_DNA"/>
</dbReference>
<evidence type="ECO:0000256" key="1">
    <source>
        <dbReference type="ARBA" id="ARBA00001255"/>
    </source>
</evidence>
<sequence>MFPHIACEPPIGLVTVETGPSITFHASLSARDAGLYQVAVWHDGNTTRSWDALELRRVNSINDTHYFSGSFTPPVSTVHFTLKFRSSDHEWEWLNDHEPHPDGTLVLQAQEIPARVEDFLEGWDESWAVEQQHSGDVACLAWTLTANVEPSSESESSWSSRSIGTPKNLLKWFALVRHSTPWLGPRQGDASFSPDKAALLVSFLRGDGLHMVMLALNGIPDCLTTFDGDGSGRVIVTTRNDGQQHGRSTVLIAAAKVLDTAITAVVSSAKQLLAPEESAIGGSTGEVTPDLERWYDAFTYCTWNGLGQQLNEEKIMSAIARLEEVGLDFPTLIIDDNWQTLDFNGNSNFEYKWANFEANQEGFPQGLKHTVSKIREAHPKIKHIAVWHGMFGYWGGMDPNGHILKCYKPRQAMKQTAESYLSNGPIYTVQGHDIGQMYDDFYAFLAESGIDSVKTDNSFMPDYLAEASDRRDTVYTYQDAWLAAVKKHFQHRAISCMSQTPQILFHTFLASGDRPSYLARNSDDFFPHEPSSHTWHLFCNAHNALLTQHLNLLPDWDMFQTAGQFAKMHAVGRCLSGGPLYITDPPGEHDFDLIQRMIARSIDGRSIALRPERVAVTMEVYVKPHSDRLLRLGTTHQGASMLGLMNVGDGTVIELAKLASFPGVDTNISYVVCKHFNAATIGPMHVADELPFVSISLGVGDVEILSAAPVHAVGGVRFAVLGLLGKMTGAAVVRSFEIDEGGNDVVKLSLNLKAVGNFGIWLANAQSFIASKSIDATLRVGESTRNVGVSLEKHEVLELDLEEAWRAVCGEGSTDTVAVLTVSFGKAGSH</sequence>
<evidence type="ECO:0000256" key="2">
    <source>
        <dbReference type="ARBA" id="ARBA00007240"/>
    </source>
</evidence>
<comment type="similarity">
    <text evidence="2">Belongs to the glycosyl hydrolases 36 family.</text>
</comment>
<protein>
    <recommendedName>
        <fullName evidence="7">Alpha-galactosidase</fullName>
    </recommendedName>
</protein>
<dbReference type="Proteomes" id="UP001310594">
    <property type="component" value="Unassembled WGS sequence"/>
</dbReference>
<dbReference type="InterPro" id="IPR017853">
    <property type="entry name" value="GH"/>
</dbReference>
<comment type="catalytic activity">
    <reaction evidence="4">
        <text>alpha-D-galactosyl-(1-&gt;3)-1D-myo-inositol + sucrose = raffinose + myo-inositol</text>
        <dbReference type="Rhea" id="RHEA:20161"/>
        <dbReference type="ChEBI" id="CHEBI:16634"/>
        <dbReference type="ChEBI" id="CHEBI:17268"/>
        <dbReference type="ChEBI" id="CHEBI:17505"/>
        <dbReference type="ChEBI" id="CHEBI:17992"/>
        <dbReference type="EC" id="2.4.1.82"/>
    </reaction>
</comment>
<dbReference type="InterPro" id="IPR013785">
    <property type="entry name" value="Aldolase_TIM"/>
</dbReference>
<dbReference type="InterPro" id="IPR008811">
    <property type="entry name" value="Glycosyl_hydrolases_36"/>
</dbReference>
<keyword evidence="3" id="KW-0119">Carbohydrate metabolism</keyword>
<accession>A0AAN8A1Z8</accession>
<dbReference type="PANTHER" id="PTHR31268">
    <property type="match status" value="1"/>
</dbReference>
<dbReference type="GO" id="GO:0047274">
    <property type="term" value="F:galactinol-sucrose galactosyltransferase activity"/>
    <property type="evidence" value="ECO:0007669"/>
    <property type="project" value="UniProtKB-EC"/>
</dbReference>
<dbReference type="SUPFAM" id="SSF51445">
    <property type="entry name" value="(Trans)glycosidases"/>
    <property type="match status" value="1"/>
</dbReference>
<comment type="catalytic activity">
    <reaction evidence="1">
        <text>Hydrolysis of terminal, non-reducing alpha-D-galactose residues in alpha-D-galactosides, including galactose oligosaccharides, galactomannans and galactolipids.</text>
        <dbReference type="EC" id="3.2.1.22"/>
    </reaction>
</comment>
<evidence type="ECO:0000313" key="6">
    <source>
        <dbReference type="Proteomes" id="UP001310594"/>
    </source>
</evidence>
<evidence type="ECO:0000313" key="5">
    <source>
        <dbReference type="EMBL" id="KAK5696831.1"/>
    </source>
</evidence>
<evidence type="ECO:0008006" key="7">
    <source>
        <dbReference type="Google" id="ProtNLM"/>
    </source>
</evidence>
<dbReference type="GO" id="GO:0004557">
    <property type="term" value="F:alpha-galactosidase activity"/>
    <property type="evidence" value="ECO:0007669"/>
    <property type="project" value="UniProtKB-EC"/>
</dbReference>
<comment type="caution">
    <text evidence="5">The sequence shown here is derived from an EMBL/GenBank/DDBJ whole genome shotgun (WGS) entry which is preliminary data.</text>
</comment>
<gene>
    <name evidence="5" type="ORF">LTR97_008135</name>
</gene>
<name>A0AAN8A1Z8_9PEZI</name>
<evidence type="ECO:0000256" key="4">
    <source>
        <dbReference type="ARBA" id="ARBA00049426"/>
    </source>
</evidence>
<dbReference type="Pfam" id="PF05691">
    <property type="entry name" value="Raffinose_syn"/>
    <property type="match status" value="1"/>
</dbReference>
<proteinExistence type="inferred from homology"/>
<evidence type="ECO:0000256" key="3">
    <source>
        <dbReference type="ARBA" id="ARBA00023277"/>
    </source>
</evidence>
<dbReference type="Gene3D" id="3.20.20.70">
    <property type="entry name" value="Aldolase class I"/>
    <property type="match status" value="1"/>
</dbReference>